<dbReference type="AlphaFoldDB" id="S8AAD5"/>
<evidence type="ECO:0008006" key="4">
    <source>
        <dbReference type="Google" id="ProtNLM"/>
    </source>
</evidence>
<dbReference type="STRING" id="1284197.S8AAD5"/>
<feature type="chain" id="PRO_5004547841" description="Lysine-specific metallo-endopeptidase domain-containing protein" evidence="1">
    <location>
        <begin position="24"/>
        <end position="485"/>
    </location>
</feature>
<gene>
    <name evidence="2" type="ORF">H072_6320</name>
</gene>
<dbReference type="InterPro" id="IPR024079">
    <property type="entry name" value="MetalloPept_cat_dom_sf"/>
</dbReference>
<organism evidence="2 3">
    <name type="scientific">Dactylellina haptotyla (strain CBS 200.50)</name>
    <name type="common">Nematode-trapping fungus</name>
    <name type="synonym">Monacrosporium haptotylum</name>
    <dbReference type="NCBI Taxonomy" id="1284197"/>
    <lineage>
        <taxon>Eukaryota</taxon>
        <taxon>Fungi</taxon>
        <taxon>Dikarya</taxon>
        <taxon>Ascomycota</taxon>
        <taxon>Pezizomycotina</taxon>
        <taxon>Orbiliomycetes</taxon>
        <taxon>Orbiliales</taxon>
        <taxon>Orbiliaceae</taxon>
        <taxon>Dactylellina</taxon>
    </lineage>
</organism>
<protein>
    <recommendedName>
        <fullName evidence="4">Lysine-specific metallo-endopeptidase domain-containing protein</fullName>
    </recommendedName>
</protein>
<evidence type="ECO:0000313" key="2">
    <source>
        <dbReference type="EMBL" id="EPS39930.1"/>
    </source>
</evidence>
<name>S8AAD5_DACHA</name>
<reference evidence="2 3" key="1">
    <citation type="journal article" date="2013" name="PLoS Genet.">
        <title>Genomic mechanisms accounting for the adaptation to parasitism in nematode-trapping fungi.</title>
        <authorList>
            <person name="Meerupati T."/>
            <person name="Andersson K.M."/>
            <person name="Friman E."/>
            <person name="Kumar D."/>
            <person name="Tunlid A."/>
            <person name="Ahren D."/>
        </authorList>
    </citation>
    <scope>NUCLEOTIDE SEQUENCE [LARGE SCALE GENOMIC DNA]</scope>
    <source>
        <strain evidence="2 3">CBS 200.50</strain>
    </source>
</reference>
<evidence type="ECO:0000313" key="3">
    <source>
        <dbReference type="Proteomes" id="UP000015100"/>
    </source>
</evidence>
<comment type="caution">
    <text evidence="2">The sequence shown here is derived from an EMBL/GenBank/DDBJ whole genome shotgun (WGS) entry which is preliminary data.</text>
</comment>
<dbReference type="GO" id="GO:0008237">
    <property type="term" value="F:metallopeptidase activity"/>
    <property type="evidence" value="ECO:0007669"/>
    <property type="project" value="InterPro"/>
</dbReference>
<proteinExistence type="predicted"/>
<evidence type="ECO:0000256" key="1">
    <source>
        <dbReference type="SAM" id="SignalP"/>
    </source>
</evidence>
<dbReference type="Proteomes" id="UP000015100">
    <property type="component" value="Unassembled WGS sequence"/>
</dbReference>
<dbReference type="Gene3D" id="3.40.390.10">
    <property type="entry name" value="Collagenase (Catalytic Domain)"/>
    <property type="match status" value="1"/>
</dbReference>
<dbReference type="OrthoDB" id="5273017at2759"/>
<keyword evidence="1" id="KW-0732">Signal</keyword>
<sequence length="485" mass="53898">MRPIEVSVHGFLTVLVTSTGIQGLPTSVDQDTKRFGIRVVDYGPDNAKAYPSKTINSLAVTRGSVVPDPYFTANNWDFDIGSNYTTPQSETLGIFGAPWLNSSRLVIARTNESITKCLFPNLSPGDEELGKLDFETIDDRISDEEQKAWEEKRYIVGLNGCNNRQKKRINESFKEAARLIGGPVQRWKDYTIDWKRPAGIEFFGGASNAAKFYRDQIVSNIGHVSTWLNENDPPGTIEVRCDDPRGACRRGPKEFKAYVPEFDILNPGDDPKANKIYINLCLFAFQFPSLETVLKRPQGHSLNLESYYTLGTIILHELFHMVDKAHTHQDYLKIDPKRLSLQIADIEVIDPTFPNKESGKAYGSRLSRVLAYGPKLFATADPVLPHANADNYKNFILAEFLHKHFGLYIYGTFGSSDSENDLPGPNRGVCWTKNGTLEGINPYTKFTTELGSVLAPVGTECGEIEFEPGAVKGDDSPGALKSGAQ</sequence>
<dbReference type="HOGENOM" id="CLU_562599_0_0_1"/>
<reference evidence="3" key="2">
    <citation type="submission" date="2013-04" db="EMBL/GenBank/DDBJ databases">
        <title>Genomic mechanisms accounting for the adaptation to parasitism in nematode-trapping fungi.</title>
        <authorList>
            <person name="Ahren D.G."/>
        </authorList>
    </citation>
    <scope>NUCLEOTIDE SEQUENCE [LARGE SCALE GENOMIC DNA]</scope>
    <source>
        <strain evidence="3">CBS 200.50</strain>
    </source>
</reference>
<feature type="signal peptide" evidence="1">
    <location>
        <begin position="1"/>
        <end position="23"/>
    </location>
</feature>
<dbReference type="EMBL" id="AQGS01000443">
    <property type="protein sequence ID" value="EPS39930.1"/>
    <property type="molecule type" value="Genomic_DNA"/>
</dbReference>
<keyword evidence="3" id="KW-1185">Reference proteome</keyword>
<accession>S8AAD5</accession>